<dbReference type="RefSeq" id="XP_024583375.1">
    <property type="nucleotide sequence ID" value="XM_024717926.1"/>
</dbReference>
<dbReference type="AlphaFoldDB" id="A0A0P1AX36"/>
<dbReference type="Proteomes" id="UP000054928">
    <property type="component" value="Unassembled WGS sequence"/>
</dbReference>
<dbReference type="EMBL" id="CCYD01002371">
    <property type="protein sequence ID" value="CEG47006.1"/>
    <property type="molecule type" value="Genomic_DNA"/>
</dbReference>
<name>A0A0P1AX36_PLAHL</name>
<keyword evidence="2" id="KW-1185">Reference proteome</keyword>
<evidence type="ECO:0000313" key="1">
    <source>
        <dbReference type="EMBL" id="CEG47006.1"/>
    </source>
</evidence>
<proteinExistence type="predicted"/>
<accession>A0A0P1AX36</accession>
<reference evidence="2" key="1">
    <citation type="submission" date="2014-09" db="EMBL/GenBank/DDBJ databases">
        <authorList>
            <person name="Sharma Rahul"/>
            <person name="Thines Marco"/>
        </authorList>
    </citation>
    <scope>NUCLEOTIDE SEQUENCE [LARGE SCALE GENOMIC DNA]</scope>
</reference>
<evidence type="ECO:0000313" key="2">
    <source>
        <dbReference type="Proteomes" id="UP000054928"/>
    </source>
</evidence>
<sequence length="50" mass="5661">MIFLAMHDKSMRFARDGGRLNTHEFVFIDTLIAANRDTNALSAGYKLRCA</sequence>
<dbReference type="GeneID" id="36398727"/>
<protein>
    <submittedName>
        <fullName evidence="1">Uncharacterized protein</fullName>
    </submittedName>
</protein>
<organism evidence="1 2">
    <name type="scientific">Plasmopara halstedii</name>
    <name type="common">Downy mildew of sunflower</name>
    <dbReference type="NCBI Taxonomy" id="4781"/>
    <lineage>
        <taxon>Eukaryota</taxon>
        <taxon>Sar</taxon>
        <taxon>Stramenopiles</taxon>
        <taxon>Oomycota</taxon>
        <taxon>Peronosporomycetes</taxon>
        <taxon>Peronosporales</taxon>
        <taxon>Peronosporaceae</taxon>
        <taxon>Plasmopara</taxon>
    </lineage>
</organism>